<feature type="transmembrane region" description="Helical" evidence="6">
    <location>
        <begin position="420"/>
        <end position="441"/>
    </location>
</feature>
<dbReference type="PANTHER" id="PTHR23502">
    <property type="entry name" value="MAJOR FACILITATOR SUPERFAMILY"/>
    <property type="match status" value="1"/>
</dbReference>
<comment type="subcellular location">
    <subcellularLocation>
        <location evidence="1">Membrane</location>
        <topology evidence="1">Multi-pass membrane protein</topology>
    </subcellularLocation>
</comment>
<feature type="transmembrane region" description="Helical" evidence="6">
    <location>
        <begin position="351"/>
        <end position="376"/>
    </location>
</feature>
<feature type="compositionally biased region" description="Polar residues" evidence="5">
    <location>
        <begin position="175"/>
        <end position="191"/>
    </location>
</feature>
<dbReference type="SUPFAM" id="SSF103473">
    <property type="entry name" value="MFS general substrate transporter"/>
    <property type="match status" value="1"/>
</dbReference>
<protein>
    <recommendedName>
        <fullName evidence="7">Major facilitator superfamily (MFS) profile domain-containing protein</fullName>
    </recommendedName>
</protein>
<sequence>MGPMFPLFAAEFHLNDTQLSLLTGACVLALGFANFIIVPCSNTFGRRFTSLIFCLLGITSCIWQALATSYTSILAARVLNGIATATSETILVQVVADMLFIHERGLWTGVYFMGYFLGLFIGPVIAGNIAQRYGWRSFFWLSLALTCFNFVTLLICFPETRFRRNSIPESPELRATTSSGQSIKQQDSGVESEQLENIERAITVGTGRPSKSQFKLWQAPEAAWKSILLRDIITPFRLFLFPIILWAGLNVAGPANILLFWNLTESSVLSAPPYNFSPSSVGYANFAFVVGGLIGLATAGPLSDWVAVRATKRNNGIREAEMRLPALIPYFFITVVGIVIGGVGYDRLWDWPVVLVVGYGFSGVCVTAVPTIAIAYAVDCYKPISGEIMVVATVIKNACGFGMSYWVMPMAARRGFLAPAMVEFALTIGPMLLGIPIYFLGKHLRRLTRNSTVYAYGG</sequence>
<feature type="transmembrane region" description="Helical" evidence="6">
    <location>
        <begin position="20"/>
        <end position="41"/>
    </location>
</feature>
<feature type="transmembrane region" description="Helical" evidence="6">
    <location>
        <begin position="78"/>
        <end position="99"/>
    </location>
</feature>
<evidence type="ECO:0000313" key="8">
    <source>
        <dbReference type="EMBL" id="OQD68219.1"/>
    </source>
</evidence>
<comment type="caution">
    <text evidence="8">The sequence shown here is derived from an EMBL/GenBank/DDBJ whole genome shotgun (WGS) entry which is preliminary data.</text>
</comment>
<dbReference type="Pfam" id="PF07690">
    <property type="entry name" value="MFS_1"/>
    <property type="match status" value="1"/>
</dbReference>
<evidence type="ECO:0000256" key="6">
    <source>
        <dbReference type="SAM" id="Phobius"/>
    </source>
</evidence>
<dbReference type="PROSITE" id="PS50850">
    <property type="entry name" value="MFS"/>
    <property type="match status" value="1"/>
</dbReference>
<feature type="transmembrane region" description="Helical" evidence="6">
    <location>
        <begin position="324"/>
        <end position="345"/>
    </location>
</feature>
<dbReference type="Gene3D" id="1.20.1250.20">
    <property type="entry name" value="MFS general substrate transporter like domains"/>
    <property type="match status" value="1"/>
</dbReference>
<keyword evidence="3 6" id="KW-1133">Transmembrane helix</keyword>
<accession>A0A1V6NUD8</accession>
<dbReference type="AlphaFoldDB" id="A0A1V6NUD8"/>
<feature type="transmembrane region" description="Helical" evidence="6">
    <location>
        <begin position="48"/>
        <end position="66"/>
    </location>
</feature>
<evidence type="ECO:0000256" key="1">
    <source>
        <dbReference type="ARBA" id="ARBA00004141"/>
    </source>
</evidence>
<dbReference type="Proteomes" id="UP000191408">
    <property type="component" value="Unassembled WGS sequence"/>
</dbReference>
<evidence type="ECO:0000256" key="2">
    <source>
        <dbReference type="ARBA" id="ARBA00022692"/>
    </source>
</evidence>
<evidence type="ECO:0000313" key="9">
    <source>
        <dbReference type="Proteomes" id="UP000191408"/>
    </source>
</evidence>
<dbReference type="EMBL" id="MDYM01000003">
    <property type="protein sequence ID" value="OQD68219.1"/>
    <property type="molecule type" value="Genomic_DNA"/>
</dbReference>
<reference evidence="9" key="1">
    <citation type="journal article" date="2017" name="Nat. Microbiol.">
        <title>Global analysis of biosynthetic gene clusters reveals vast potential of secondary metabolite production in Penicillium species.</title>
        <authorList>
            <person name="Nielsen J.C."/>
            <person name="Grijseels S."/>
            <person name="Prigent S."/>
            <person name="Ji B."/>
            <person name="Dainat J."/>
            <person name="Nielsen K.F."/>
            <person name="Frisvad J.C."/>
            <person name="Workman M."/>
            <person name="Nielsen J."/>
        </authorList>
    </citation>
    <scope>NUCLEOTIDE SEQUENCE [LARGE SCALE GENOMIC DNA]</scope>
    <source>
        <strain evidence="9">IBT 4502</strain>
    </source>
</reference>
<evidence type="ECO:0000256" key="4">
    <source>
        <dbReference type="ARBA" id="ARBA00023136"/>
    </source>
</evidence>
<feature type="transmembrane region" description="Helical" evidence="6">
    <location>
        <begin position="388"/>
        <end position="408"/>
    </location>
</feature>
<feature type="transmembrane region" description="Helical" evidence="6">
    <location>
        <begin position="138"/>
        <end position="157"/>
    </location>
</feature>
<dbReference type="STRING" id="60169.A0A1V6NUD8"/>
<feature type="domain" description="Major facilitator superfamily (MFS) profile" evidence="7">
    <location>
        <begin position="1"/>
        <end position="458"/>
    </location>
</feature>
<feature type="transmembrane region" description="Helical" evidence="6">
    <location>
        <begin position="106"/>
        <end position="126"/>
    </location>
</feature>
<dbReference type="InterPro" id="IPR020846">
    <property type="entry name" value="MFS_dom"/>
</dbReference>
<evidence type="ECO:0000256" key="5">
    <source>
        <dbReference type="SAM" id="MobiDB-lite"/>
    </source>
</evidence>
<keyword evidence="9" id="KW-1185">Reference proteome</keyword>
<proteinExistence type="predicted"/>
<dbReference type="GO" id="GO:0022857">
    <property type="term" value="F:transmembrane transporter activity"/>
    <property type="evidence" value="ECO:0007669"/>
    <property type="project" value="InterPro"/>
</dbReference>
<evidence type="ECO:0000259" key="7">
    <source>
        <dbReference type="PROSITE" id="PS50850"/>
    </source>
</evidence>
<keyword evidence="2 6" id="KW-0812">Transmembrane</keyword>
<dbReference type="OrthoDB" id="5215911at2759"/>
<dbReference type="GO" id="GO:0005886">
    <property type="term" value="C:plasma membrane"/>
    <property type="evidence" value="ECO:0007669"/>
    <property type="project" value="TreeGrafter"/>
</dbReference>
<evidence type="ECO:0000256" key="3">
    <source>
        <dbReference type="ARBA" id="ARBA00022989"/>
    </source>
</evidence>
<feature type="transmembrane region" description="Helical" evidence="6">
    <location>
        <begin position="238"/>
        <end position="261"/>
    </location>
</feature>
<feature type="region of interest" description="Disordered" evidence="5">
    <location>
        <begin position="171"/>
        <end position="193"/>
    </location>
</feature>
<organism evidence="8 9">
    <name type="scientific">Penicillium polonicum</name>
    <dbReference type="NCBI Taxonomy" id="60169"/>
    <lineage>
        <taxon>Eukaryota</taxon>
        <taxon>Fungi</taxon>
        <taxon>Dikarya</taxon>
        <taxon>Ascomycota</taxon>
        <taxon>Pezizomycotina</taxon>
        <taxon>Eurotiomycetes</taxon>
        <taxon>Eurotiomycetidae</taxon>
        <taxon>Eurotiales</taxon>
        <taxon>Aspergillaceae</taxon>
        <taxon>Penicillium</taxon>
    </lineage>
</organism>
<dbReference type="InterPro" id="IPR011701">
    <property type="entry name" value="MFS"/>
</dbReference>
<dbReference type="PANTHER" id="PTHR23502:SF149">
    <property type="entry name" value="TRANSPORTER, PUTATIVE-RELATED"/>
    <property type="match status" value="1"/>
</dbReference>
<keyword evidence="4 6" id="KW-0472">Membrane</keyword>
<name>A0A1V6NUD8_PENPO</name>
<gene>
    <name evidence="8" type="ORF">PENPOL_c003G08487</name>
</gene>
<feature type="transmembrane region" description="Helical" evidence="6">
    <location>
        <begin position="281"/>
        <end position="303"/>
    </location>
</feature>
<dbReference type="InterPro" id="IPR036259">
    <property type="entry name" value="MFS_trans_sf"/>
</dbReference>